<dbReference type="Proteomes" id="UP000594749">
    <property type="component" value="Chromosome"/>
</dbReference>
<keyword evidence="1" id="KW-0812">Transmembrane</keyword>
<organism evidence="2 3">
    <name type="scientific">Campylobacter corcagiensis</name>
    <dbReference type="NCBI Taxonomy" id="1448857"/>
    <lineage>
        <taxon>Bacteria</taxon>
        <taxon>Pseudomonadati</taxon>
        <taxon>Campylobacterota</taxon>
        <taxon>Epsilonproteobacteria</taxon>
        <taxon>Campylobacterales</taxon>
        <taxon>Campylobacteraceae</taxon>
        <taxon>Campylobacter</taxon>
    </lineage>
</organism>
<accession>A0A7M1LEA2</accession>
<dbReference type="EMBL" id="CP063078">
    <property type="protein sequence ID" value="QOQ86912.1"/>
    <property type="molecule type" value="Genomic_DNA"/>
</dbReference>
<keyword evidence="1" id="KW-1133">Transmembrane helix</keyword>
<gene>
    <name evidence="2" type="ORF">IMC76_06770</name>
</gene>
<evidence type="ECO:0000256" key="1">
    <source>
        <dbReference type="SAM" id="Phobius"/>
    </source>
</evidence>
<evidence type="ECO:0000313" key="3">
    <source>
        <dbReference type="Proteomes" id="UP000594749"/>
    </source>
</evidence>
<keyword evidence="1" id="KW-0472">Membrane</keyword>
<name>A0A7M1LEA2_9BACT</name>
<dbReference type="AlphaFoldDB" id="A0A7M1LEA2"/>
<proteinExistence type="predicted"/>
<evidence type="ECO:0000313" key="2">
    <source>
        <dbReference type="EMBL" id="QOQ86912.1"/>
    </source>
</evidence>
<reference evidence="2 3" key="1">
    <citation type="submission" date="2020-10" db="EMBL/GenBank/DDBJ databases">
        <title>Campylobacter and Helicobacter PacBio genomes.</title>
        <authorList>
            <person name="Lane C."/>
        </authorList>
    </citation>
    <scope>NUCLEOTIDE SEQUENCE [LARGE SCALE GENOMIC DNA]</scope>
    <source>
        <strain evidence="2 3">2016D-0077</strain>
    </source>
</reference>
<sequence length="120" mass="14457">MLNKNLLKKLYFLKFIVWDITWRGNQSLSNIFARLFYVFLLFSTIAIAVGIFDTSKSINNINDLEVNSGYFLNFNVGYKNICTFNLYDKNHKKKFRIFYPTFNQYKLENKHIKIWSKKIF</sequence>
<keyword evidence="3" id="KW-1185">Reference proteome</keyword>
<protein>
    <submittedName>
        <fullName evidence="2">Uncharacterized protein</fullName>
    </submittedName>
</protein>
<feature type="transmembrane region" description="Helical" evidence="1">
    <location>
        <begin position="31"/>
        <end position="52"/>
    </location>
</feature>
<dbReference type="RefSeq" id="WP_025803267.1">
    <property type="nucleotide sequence ID" value="NZ_CP053842.1"/>
</dbReference>